<dbReference type="InParanoid" id="A0A0D2WK71"/>
<dbReference type="OrthoDB" id="10261452at2759"/>
<reference evidence="4" key="1">
    <citation type="submission" date="2011-02" db="EMBL/GenBank/DDBJ databases">
        <title>The Genome Sequence of Capsaspora owczarzaki ATCC 30864.</title>
        <authorList>
            <person name="Russ C."/>
            <person name="Cuomo C."/>
            <person name="Burger G."/>
            <person name="Gray M.W."/>
            <person name="Holland P.W.H."/>
            <person name="King N."/>
            <person name="Lang F.B.F."/>
            <person name="Roger A.J."/>
            <person name="Ruiz-Trillo I."/>
            <person name="Young S.K."/>
            <person name="Zeng Q."/>
            <person name="Gargeya S."/>
            <person name="Alvarado L."/>
            <person name="Berlin A."/>
            <person name="Chapman S.B."/>
            <person name="Chen Z."/>
            <person name="Freedman E."/>
            <person name="Gellesch M."/>
            <person name="Goldberg J."/>
            <person name="Griggs A."/>
            <person name="Gujja S."/>
            <person name="Heilman E."/>
            <person name="Heiman D."/>
            <person name="Howarth C."/>
            <person name="Mehta T."/>
            <person name="Neiman D."/>
            <person name="Pearson M."/>
            <person name="Roberts A."/>
            <person name="Saif S."/>
            <person name="Shea T."/>
            <person name="Shenoy N."/>
            <person name="Sisk P."/>
            <person name="Stolte C."/>
            <person name="Sykes S."/>
            <person name="White J."/>
            <person name="Yandava C."/>
            <person name="Haas B."/>
            <person name="Nusbaum C."/>
            <person name="Birren B."/>
        </authorList>
    </citation>
    <scope>NUCLEOTIDE SEQUENCE</scope>
    <source>
        <strain evidence="4">ATCC 30864</strain>
    </source>
</reference>
<dbReference type="GO" id="GO:0000027">
    <property type="term" value="P:ribosomal large subunit assembly"/>
    <property type="evidence" value="ECO:0007669"/>
    <property type="project" value="TreeGrafter"/>
</dbReference>
<dbReference type="RefSeq" id="XP_004364749.2">
    <property type="nucleotide sequence ID" value="XM_004364692.2"/>
</dbReference>
<evidence type="ECO:0000313" key="3">
    <source>
        <dbReference type="EMBL" id="KJE90585.1"/>
    </source>
</evidence>
<feature type="compositionally biased region" description="Basic and acidic residues" evidence="1">
    <location>
        <begin position="323"/>
        <end position="363"/>
    </location>
</feature>
<feature type="compositionally biased region" description="Gly residues" evidence="1">
    <location>
        <begin position="486"/>
        <end position="540"/>
    </location>
</feature>
<protein>
    <submittedName>
        <fullName evidence="3">Slc34a2-prov protein</fullName>
    </submittedName>
</protein>
<dbReference type="AlphaFoldDB" id="A0A0D2WK71"/>
<proteinExistence type="predicted"/>
<dbReference type="PANTHER" id="PTHR12661:SF5">
    <property type="entry name" value="SUPPRESSOR OF SWI4 1 HOMOLOG"/>
    <property type="match status" value="1"/>
</dbReference>
<feature type="region of interest" description="Disordered" evidence="1">
    <location>
        <begin position="312"/>
        <end position="540"/>
    </location>
</feature>
<evidence type="ECO:0000259" key="2">
    <source>
        <dbReference type="PROSITE" id="PS50833"/>
    </source>
</evidence>
<feature type="domain" description="Brix" evidence="2">
    <location>
        <begin position="23"/>
        <end position="289"/>
    </location>
</feature>
<dbReference type="Proteomes" id="UP000008743">
    <property type="component" value="Unassembled WGS sequence"/>
</dbReference>
<dbReference type="SMART" id="SM00879">
    <property type="entry name" value="Brix"/>
    <property type="match status" value="1"/>
</dbReference>
<dbReference type="GO" id="GO:0006364">
    <property type="term" value="P:rRNA processing"/>
    <property type="evidence" value="ECO:0007669"/>
    <property type="project" value="InterPro"/>
</dbReference>
<dbReference type="PhylomeDB" id="A0A0D2WK71"/>
<dbReference type="EMBL" id="KE346361">
    <property type="protein sequence ID" value="KJE90585.1"/>
    <property type="molecule type" value="Genomic_DNA"/>
</dbReference>
<feature type="compositionally biased region" description="Basic residues" evidence="1">
    <location>
        <begin position="313"/>
        <end position="322"/>
    </location>
</feature>
<dbReference type="GO" id="GO:0030687">
    <property type="term" value="C:preribosome, large subunit precursor"/>
    <property type="evidence" value="ECO:0007669"/>
    <property type="project" value="TreeGrafter"/>
</dbReference>
<dbReference type="PROSITE" id="PS50833">
    <property type="entry name" value="BRIX"/>
    <property type="match status" value="1"/>
</dbReference>
<gene>
    <name evidence="3" type="ORF">CAOG_001881</name>
</gene>
<accession>A0A0D2WK71</accession>
<dbReference type="InterPro" id="IPR045112">
    <property type="entry name" value="PPAN-like"/>
</dbReference>
<dbReference type="GO" id="GO:0019843">
    <property type="term" value="F:rRNA binding"/>
    <property type="evidence" value="ECO:0007669"/>
    <property type="project" value="InterPro"/>
</dbReference>
<feature type="compositionally biased region" description="Basic and acidic residues" evidence="1">
    <location>
        <begin position="469"/>
        <end position="482"/>
    </location>
</feature>
<feature type="compositionally biased region" description="Acidic residues" evidence="1">
    <location>
        <begin position="364"/>
        <end position="376"/>
    </location>
</feature>
<feature type="compositionally biased region" description="Gly residues" evidence="1">
    <location>
        <begin position="421"/>
        <end position="445"/>
    </location>
</feature>
<dbReference type="InterPro" id="IPR007109">
    <property type="entry name" value="Brix"/>
</dbReference>
<name>A0A0D2WK71_CAPO3</name>
<evidence type="ECO:0000313" key="4">
    <source>
        <dbReference type="Proteomes" id="UP000008743"/>
    </source>
</evidence>
<dbReference type="STRING" id="595528.A0A0D2WK71"/>
<dbReference type="FunCoup" id="A0A0D2WK71">
    <property type="interactions" value="349"/>
</dbReference>
<dbReference type="PANTHER" id="PTHR12661">
    <property type="entry name" value="PETER PAN-RELATED"/>
    <property type="match status" value="1"/>
</dbReference>
<keyword evidence="4" id="KW-1185">Reference proteome</keyword>
<sequence length="540" mass="59431">MTKQHRKKRTHVKLSEEEIAGVPRSFVMRKGPVGKAVTRLMLDMRHVMEPYTALNLRVRKRNTLKDFVSVAGPIGVTHFLIFSSTDIGTYLRVVRLPRGPTLSFRIHAYSHAADVLALQKNPHPPGMEFKTSPLLVLNNFNHDGIQYKLMTTMFQNMFPSINIETVKLSNIRRCVLLSYIPETNRIEFRHYVLTTQRVGVNSSVKSLLEADIPDLSKLEDISEFLLQQVSAQDGDDEAAQNPADPAATISQEHTTRKGAVVATQSSIKLVEIGPRMTMSLLRVEQGVCDGDVIYHQHIKKTAAELKQLNQRRAQAKKLKADRKKLQESNVERKKQERQENRDRSMAGIERKKKEWGIASKKSENDDEYETDDDVEADAAMGDDSMATSTYEEDEDDDAAWFRKEVGVEPDADLFGRTARGRGAGRGGSRGRGDGFGGRGGRGGFQDRGMKRQADDFDQSDSKQQFKKPRTSDSGDRERDGPRRGGRGGAGGSFRGRGGAGGSSGSGGRGRGGFGGRGRGGAGRGGSSRGGGRGRGSGPRR</sequence>
<dbReference type="Pfam" id="PF04427">
    <property type="entry name" value="Brix"/>
    <property type="match status" value="1"/>
</dbReference>
<organism evidence="3 4">
    <name type="scientific">Capsaspora owczarzaki (strain ATCC 30864)</name>
    <dbReference type="NCBI Taxonomy" id="595528"/>
    <lineage>
        <taxon>Eukaryota</taxon>
        <taxon>Filasterea</taxon>
        <taxon>Capsaspora</taxon>
    </lineage>
</organism>
<dbReference type="eggNOG" id="KOG2963">
    <property type="taxonomic scope" value="Eukaryota"/>
</dbReference>
<evidence type="ECO:0000256" key="1">
    <source>
        <dbReference type="SAM" id="MobiDB-lite"/>
    </source>
</evidence>